<evidence type="ECO:0000313" key="9">
    <source>
        <dbReference type="Proteomes" id="UP001530377"/>
    </source>
</evidence>
<evidence type="ECO:0000256" key="1">
    <source>
        <dbReference type="ARBA" id="ARBA00004127"/>
    </source>
</evidence>
<feature type="transmembrane region" description="Helical" evidence="6">
    <location>
        <begin position="6"/>
        <end position="31"/>
    </location>
</feature>
<dbReference type="Proteomes" id="UP001530377">
    <property type="component" value="Unassembled WGS sequence"/>
</dbReference>
<reference evidence="8 9" key="1">
    <citation type="submission" date="2024-10" db="EMBL/GenBank/DDBJ databases">
        <title>Updated reference genomes for cyclostephanoid diatoms.</title>
        <authorList>
            <person name="Roberts W.R."/>
            <person name="Alverson A.J."/>
        </authorList>
    </citation>
    <scope>NUCLEOTIDE SEQUENCE [LARGE SCALE GENOMIC DNA]</scope>
    <source>
        <strain evidence="8 9">AJA228-03</strain>
    </source>
</reference>
<dbReference type="InterPro" id="IPR040226">
    <property type="entry name" value="THH1/TOM1/TOM3"/>
</dbReference>
<feature type="transmembrane region" description="Helical" evidence="6">
    <location>
        <begin position="118"/>
        <end position="135"/>
    </location>
</feature>
<organism evidence="8 9">
    <name type="scientific">Cyclostephanos tholiformis</name>
    <dbReference type="NCBI Taxonomy" id="382380"/>
    <lineage>
        <taxon>Eukaryota</taxon>
        <taxon>Sar</taxon>
        <taxon>Stramenopiles</taxon>
        <taxon>Ochrophyta</taxon>
        <taxon>Bacillariophyta</taxon>
        <taxon>Coscinodiscophyceae</taxon>
        <taxon>Thalassiosirophycidae</taxon>
        <taxon>Stephanodiscales</taxon>
        <taxon>Stephanodiscaceae</taxon>
        <taxon>Cyclostephanos</taxon>
    </lineage>
</organism>
<evidence type="ECO:0000256" key="6">
    <source>
        <dbReference type="SAM" id="Phobius"/>
    </source>
</evidence>
<protein>
    <recommendedName>
        <fullName evidence="7">THH1/TOM1/TOM3 domain-containing protein</fullName>
    </recommendedName>
</protein>
<feature type="transmembrane region" description="Helical" evidence="6">
    <location>
        <begin position="237"/>
        <end position="260"/>
    </location>
</feature>
<feature type="transmembrane region" description="Helical" evidence="6">
    <location>
        <begin position="272"/>
        <end position="294"/>
    </location>
</feature>
<evidence type="ECO:0000256" key="3">
    <source>
        <dbReference type="ARBA" id="ARBA00022692"/>
    </source>
</evidence>
<evidence type="ECO:0000259" key="7">
    <source>
        <dbReference type="Pfam" id="PF06454"/>
    </source>
</evidence>
<accession>A0ABD3R5W0</accession>
<keyword evidence="5 6" id="KW-0472">Membrane</keyword>
<gene>
    <name evidence="8" type="ORF">ACHAXA_006626</name>
</gene>
<feature type="transmembrane region" description="Helical" evidence="6">
    <location>
        <begin position="193"/>
        <end position="216"/>
    </location>
</feature>
<keyword evidence="4 6" id="KW-1133">Transmembrane helix</keyword>
<evidence type="ECO:0000256" key="4">
    <source>
        <dbReference type="ARBA" id="ARBA00022989"/>
    </source>
</evidence>
<feature type="domain" description="THH1/TOM1/TOM3" evidence="7">
    <location>
        <begin position="112"/>
        <end position="291"/>
    </location>
</feature>
<dbReference type="PANTHER" id="PTHR31142">
    <property type="entry name" value="TOBAMOVIRUS MULTIPLICATION PROTEIN 1-LIKE ISOFORM X1"/>
    <property type="match status" value="1"/>
</dbReference>
<dbReference type="Pfam" id="PF06454">
    <property type="entry name" value="THH1_TOM1-3_dom"/>
    <property type="match status" value="1"/>
</dbReference>
<dbReference type="GO" id="GO:0012505">
    <property type="term" value="C:endomembrane system"/>
    <property type="evidence" value="ECO:0007669"/>
    <property type="project" value="UniProtKB-SubCell"/>
</dbReference>
<feature type="transmembrane region" description="Helical" evidence="6">
    <location>
        <begin position="51"/>
        <end position="73"/>
    </location>
</feature>
<dbReference type="InterPro" id="IPR009457">
    <property type="entry name" value="THH1/TOM1/TOM3_dom"/>
</dbReference>
<dbReference type="EMBL" id="JALLPB020000549">
    <property type="protein sequence ID" value="KAL3808073.1"/>
    <property type="molecule type" value="Genomic_DNA"/>
</dbReference>
<comment type="similarity">
    <text evidence="2">Belongs to the plant tobamovirus multiplication TOM1 protein family.</text>
</comment>
<proteinExistence type="inferred from homology"/>
<dbReference type="PANTHER" id="PTHR31142:SF3">
    <property type="entry name" value="THH1_TOM1_TOM3 DOMAIN-CONTAINING PROTEIN"/>
    <property type="match status" value="1"/>
</dbReference>
<evidence type="ECO:0000256" key="2">
    <source>
        <dbReference type="ARBA" id="ARBA00006779"/>
    </source>
</evidence>
<evidence type="ECO:0000256" key="5">
    <source>
        <dbReference type="ARBA" id="ARBA00023136"/>
    </source>
</evidence>
<name>A0ABD3R5W0_9STRA</name>
<comment type="caution">
    <text evidence="8">The sequence shown here is derived from an EMBL/GenBank/DDBJ whole genome shotgun (WGS) entry which is preliminary data.</text>
</comment>
<keyword evidence="3 6" id="KW-0812">Transmembrane</keyword>
<dbReference type="AlphaFoldDB" id="A0ABD3R5W0"/>
<sequence length="364" mass="41092">MGSDPSITITLDLFTVSLLLAGLLFSFTLNLAKQKYEFLRRANPSFDSKKLLVLSAGTVCFLRIMSIVGVVAMDIANVRAHYSLNPASPSTSQNEARGQPIERNQAFYDSSMTVLFDLPNTIVVSTYVLLTLVWAECSLLSRFHTESTRKWRRRWLVWYMIFNTALYATQVILYILIFIGGRESRGVIVVRNVVIVAMAAINFSAVFIVMIFYLYLSLAWSGFPYRSQRSKEGLRKISNVMALWSVSRIIWGISTLTLYFRNVDLLRPTQAGLWSPLVLFILFVSCEIAPLIVLMDYSFMTIFEFADSATREMSLLATGRHNLTSDRLDETEAQGNIQIEEQDAPALGQSFCESIEPLLGRCVS</sequence>
<comment type="subcellular location">
    <subcellularLocation>
        <location evidence="1">Endomembrane system</location>
        <topology evidence="1">Multi-pass membrane protein</topology>
    </subcellularLocation>
</comment>
<keyword evidence="9" id="KW-1185">Reference proteome</keyword>
<feature type="transmembrane region" description="Helical" evidence="6">
    <location>
        <begin position="156"/>
        <end position="181"/>
    </location>
</feature>
<evidence type="ECO:0000313" key="8">
    <source>
        <dbReference type="EMBL" id="KAL3808073.1"/>
    </source>
</evidence>